<dbReference type="EMBL" id="CAICTM010000682">
    <property type="protein sequence ID" value="CAB9514912.1"/>
    <property type="molecule type" value="Genomic_DNA"/>
</dbReference>
<dbReference type="SUPFAM" id="SSF51905">
    <property type="entry name" value="FAD/NAD(P)-binding domain"/>
    <property type="match status" value="1"/>
</dbReference>
<evidence type="ECO:0000256" key="3">
    <source>
        <dbReference type="ARBA" id="ARBA00022827"/>
    </source>
</evidence>
<evidence type="ECO:0000313" key="7">
    <source>
        <dbReference type="Proteomes" id="UP001153069"/>
    </source>
</evidence>
<keyword evidence="7" id="KW-1185">Reference proteome</keyword>
<comment type="caution">
    <text evidence="6">The sequence shown here is derived from an EMBL/GenBank/DDBJ whole genome shotgun (WGS) entry which is preliminary data.</text>
</comment>
<accession>A0A9N8E571</accession>
<name>A0A9N8E571_9STRA</name>
<organism evidence="6 7">
    <name type="scientific">Seminavis robusta</name>
    <dbReference type="NCBI Taxonomy" id="568900"/>
    <lineage>
        <taxon>Eukaryota</taxon>
        <taxon>Sar</taxon>
        <taxon>Stramenopiles</taxon>
        <taxon>Ochrophyta</taxon>
        <taxon>Bacillariophyta</taxon>
        <taxon>Bacillariophyceae</taxon>
        <taxon>Bacillariophycidae</taxon>
        <taxon>Naviculales</taxon>
        <taxon>Naviculaceae</taxon>
        <taxon>Seminavis</taxon>
    </lineage>
</organism>
<keyword evidence="5" id="KW-0560">Oxidoreductase</keyword>
<reference evidence="6" key="1">
    <citation type="submission" date="2020-06" db="EMBL/GenBank/DDBJ databases">
        <authorList>
            <consortium name="Plant Systems Biology data submission"/>
        </authorList>
    </citation>
    <scope>NUCLEOTIDE SEQUENCE</scope>
    <source>
        <strain evidence="6">D6</strain>
    </source>
</reference>
<dbReference type="GO" id="GO:0050660">
    <property type="term" value="F:flavin adenine dinucleotide binding"/>
    <property type="evidence" value="ECO:0007669"/>
    <property type="project" value="InterPro"/>
</dbReference>
<dbReference type="GO" id="GO:0050661">
    <property type="term" value="F:NADP binding"/>
    <property type="evidence" value="ECO:0007669"/>
    <property type="project" value="InterPro"/>
</dbReference>
<dbReference type="PIRSF" id="PIRSF000332">
    <property type="entry name" value="FMO"/>
    <property type="match status" value="1"/>
</dbReference>
<dbReference type="OrthoDB" id="66881at2759"/>
<dbReference type="InterPro" id="IPR020946">
    <property type="entry name" value="Flavin_mOase-like"/>
</dbReference>
<dbReference type="InterPro" id="IPR036188">
    <property type="entry name" value="FAD/NAD-bd_sf"/>
</dbReference>
<evidence type="ECO:0000256" key="5">
    <source>
        <dbReference type="ARBA" id="ARBA00023002"/>
    </source>
</evidence>
<proteinExistence type="inferred from homology"/>
<keyword evidence="3" id="KW-0274">FAD</keyword>
<dbReference type="Gene3D" id="3.50.50.60">
    <property type="entry name" value="FAD/NAD(P)-binding domain"/>
    <property type="match status" value="2"/>
</dbReference>
<keyword evidence="6" id="KW-0503">Monooxygenase</keyword>
<dbReference type="AlphaFoldDB" id="A0A9N8E571"/>
<dbReference type="InterPro" id="IPR000960">
    <property type="entry name" value="Flavin_mOase"/>
</dbReference>
<dbReference type="Proteomes" id="UP001153069">
    <property type="component" value="Unassembled WGS sequence"/>
</dbReference>
<keyword evidence="4" id="KW-0521">NADP</keyword>
<evidence type="ECO:0000256" key="2">
    <source>
        <dbReference type="ARBA" id="ARBA00022630"/>
    </source>
</evidence>
<evidence type="ECO:0000256" key="4">
    <source>
        <dbReference type="ARBA" id="ARBA00022857"/>
    </source>
</evidence>
<dbReference type="PANTHER" id="PTHR23023">
    <property type="entry name" value="DIMETHYLANILINE MONOOXYGENASE"/>
    <property type="match status" value="1"/>
</dbReference>
<dbReference type="GO" id="GO:0004499">
    <property type="term" value="F:N,N-dimethylaniline monooxygenase activity"/>
    <property type="evidence" value="ECO:0007669"/>
    <property type="project" value="InterPro"/>
</dbReference>
<comment type="similarity">
    <text evidence="1">Belongs to the FMO family.</text>
</comment>
<evidence type="ECO:0000256" key="1">
    <source>
        <dbReference type="ARBA" id="ARBA00009183"/>
    </source>
</evidence>
<gene>
    <name evidence="6" type="ORF">SEMRO_683_G186590.1</name>
</gene>
<evidence type="ECO:0000313" key="6">
    <source>
        <dbReference type="EMBL" id="CAB9514912.1"/>
    </source>
</evidence>
<protein>
    <submittedName>
        <fullName evidence="6">Monooxygenase</fullName>
    </submittedName>
</protein>
<dbReference type="Pfam" id="PF00743">
    <property type="entry name" value="FMO-like"/>
    <property type="match status" value="1"/>
</dbReference>
<sequence length="453" mass="50923">MKKKKVLIVGAGYGGLFTLKQCLAEGLDATILEANAYIGGVWEPRSGALLPTTECVSSKHYMGASDFPMDASYPEFPMHQDVLRYIHSVQSIVHDAYAPTNTWKLDVQEAGMQETLESDFVVLCTGLDTPNTPSEWSHLQQCQDKLSEHSLKGRMSLGVLPLHASQYVHVRQERNITEALQDNPDLKILIVGCSDSACDIANDLFYRKGARNMTMTGHQGAWFQDKAVGFQKPSDMFFSFFCNWVKNWLGWKLFEQCVVWPMLTCWMEHFWGKNGIGVKEWQPRTVVRNEPTYMSTAYVKSRSIIGLLNNGSVKPVQQAIPNLNGTVTVTLLHNTANDQQRESQSETAHFDLVIVCSGYKFRPGATVGLQNHATLLDPSNLYKMTFSIPLPTLAVVGNIRPHVTSIVTMSEFQAWRVAHSFAHLNKKNDNGERHILSPENQALRQEMTARDRD</sequence>
<dbReference type="InterPro" id="IPR050346">
    <property type="entry name" value="FMO-like"/>
</dbReference>
<keyword evidence="2" id="KW-0285">Flavoprotein</keyword>